<dbReference type="EMBL" id="WHPF01000004">
    <property type="protein sequence ID" value="NNV54958.1"/>
    <property type="molecule type" value="Genomic_DNA"/>
</dbReference>
<name>A0A8J8FBH4_9BACT</name>
<organism evidence="1 2">
    <name type="scientific">Limnovirga soli</name>
    <dbReference type="NCBI Taxonomy" id="2656915"/>
    <lineage>
        <taxon>Bacteria</taxon>
        <taxon>Pseudomonadati</taxon>
        <taxon>Bacteroidota</taxon>
        <taxon>Chitinophagia</taxon>
        <taxon>Chitinophagales</taxon>
        <taxon>Chitinophagaceae</taxon>
        <taxon>Limnovirga</taxon>
    </lineage>
</organism>
<dbReference type="RefSeq" id="WP_171606890.1">
    <property type="nucleotide sequence ID" value="NZ_WHPF01000004.1"/>
</dbReference>
<keyword evidence="2" id="KW-1185">Reference proteome</keyword>
<sequence>MVCISCQRELQEPQTGIIVPIDTIHTDTTIDDVPDTIIIPQKDTNVYFIRFNANGDEKQFNMVARASFFTVPGSVLYSANVEGQEGLVASISRITMYVNDSLAIDTVHTYTNQLLGNTYQATLAYFNALGNQYSSPSLQDVANVQIRFTNITDKYVAGTFSGSTQSVLGLGGVAVPLIYEITNGAFKVHR</sequence>
<comment type="caution">
    <text evidence="1">The sequence shown here is derived from an EMBL/GenBank/DDBJ whole genome shotgun (WGS) entry which is preliminary data.</text>
</comment>
<dbReference type="Proteomes" id="UP000598971">
    <property type="component" value="Unassembled WGS sequence"/>
</dbReference>
<accession>A0A8J8FBH4</accession>
<proteinExistence type="predicted"/>
<reference evidence="1" key="1">
    <citation type="submission" date="2019-10" db="EMBL/GenBank/DDBJ databases">
        <title>Draft genome sequence of Panacibacter sp. KCS-6.</title>
        <authorList>
            <person name="Yim K.J."/>
        </authorList>
    </citation>
    <scope>NUCLEOTIDE SEQUENCE</scope>
    <source>
        <strain evidence="1">KCS-6</strain>
    </source>
</reference>
<gene>
    <name evidence="1" type="ORF">GD597_05760</name>
</gene>
<dbReference type="AlphaFoldDB" id="A0A8J8FBH4"/>
<evidence type="ECO:0000313" key="2">
    <source>
        <dbReference type="Proteomes" id="UP000598971"/>
    </source>
</evidence>
<evidence type="ECO:0000313" key="1">
    <source>
        <dbReference type="EMBL" id="NNV54958.1"/>
    </source>
</evidence>
<protein>
    <submittedName>
        <fullName evidence="1">Uncharacterized protein</fullName>
    </submittedName>
</protein>